<dbReference type="AlphaFoldDB" id="A0A7V8NR34"/>
<dbReference type="InterPro" id="IPR000120">
    <property type="entry name" value="Amidase"/>
</dbReference>
<dbReference type="PROSITE" id="PS00571">
    <property type="entry name" value="AMIDASES"/>
    <property type="match status" value="1"/>
</dbReference>
<dbReference type="Proteomes" id="UP000567293">
    <property type="component" value="Unassembled WGS sequence"/>
</dbReference>
<comment type="caution">
    <text evidence="3">The sequence shown here is derived from an EMBL/GenBank/DDBJ whole genome shotgun (WGS) entry which is preliminary data.</text>
</comment>
<dbReference type="InterPro" id="IPR020556">
    <property type="entry name" value="Amidase_CS"/>
</dbReference>
<dbReference type="Gene3D" id="3.90.1300.10">
    <property type="entry name" value="Amidase signature (AS) domain"/>
    <property type="match status" value="1"/>
</dbReference>
<comment type="similarity">
    <text evidence="1">Belongs to the amidase family.</text>
</comment>
<dbReference type="PANTHER" id="PTHR11895:SF7">
    <property type="entry name" value="GLUTAMYL-TRNA(GLN) AMIDOTRANSFERASE SUBUNIT A, MITOCHONDRIAL"/>
    <property type="match status" value="1"/>
</dbReference>
<gene>
    <name evidence="3" type="ORF">HRJ53_11745</name>
</gene>
<dbReference type="InterPro" id="IPR023631">
    <property type="entry name" value="Amidase_dom"/>
</dbReference>
<proteinExistence type="inferred from homology"/>
<evidence type="ECO:0000256" key="1">
    <source>
        <dbReference type="ARBA" id="ARBA00009199"/>
    </source>
</evidence>
<sequence>LLTGKTNNPWNLRCSAGGSSGGEAAAIAAGCSMGGVGSDGGGSIRVPAHFCGICGLKPTPGRIPSTGHFPSGAGALGWIGVVGPMARTIADVRALFEVMAGPDAGDARSAPVPSRSYSEKDLRATRIGVLESSALGNATTETRTAVDGAAKMLSNHGFAVEPFELHGLDRALELWWFFFGPVIAHLLNANLSGHEWQLSPMLREYLSHAASSSPLSLDRFLQASAERDLLRETILRQMDGVPILLSPVSSAPAFRHGEGNYSPGTGYLDTMRFSQWLNLTGFPGAAVPISFSNEGLPIGVQIIGRPFEEELVLAVAEALEQSRGPWQPPPLDLT</sequence>
<dbReference type="EMBL" id="JACDQQ010001144">
    <property type="protein sequence ID" value="MBA0085660.1"/>
    <property type="molecule type" value="Genomic_DNA"/>
</dbReference>
<evidence type="ECO:0000259" key="2">
    <source>
        <dbReference type="Pfam" id="PF01425"/>
    </source>
</evidence>
<evidence type="ECO:0000313" key="4">
    <source>
        <dbReference type="Proteomes" id="UP000567293"/>
    </source>
</evidence>
<protein>
    <submittedName>
        <fullName evidence="3">Amidase</fullName>
    </submittedName>
</protein>
<evidence type="ECO:0000313" key="3">
    <source>
        <dbReference type="EMBL" id="MBA0085660.1"/>
    </source>
</evidence>
<dbReference type="GO" id="GO:0003824">
    <property type="term" value="F:catalytic activity"/>
    <property type="evidence" value="ECO:0007669"/>
    <property type="project" value="InterPro"/>
</dbReference>
<name>A0A7V8NR34_9BACT</name>
<reference evidence="3" key="1">
    <citation type="submission" date="2020-06" db="EMBL/GenBank/DDBJ databases">
        <title>Legume-microbial interactions unlock mineral nutrients during tropical forest succession.</title>
        <authorList>
            <person name="Epihov D.Z."/>
        </authorList>
    </citation>
    <scope>NUCLEOTIDE SEQUENCE [LARGE SCALE GENOMIC DNA]</scope>
    <source>
        <strain evidence="3">Pan2503</strain>
    </source>
</reference>
<dbReference type="Pfam" id="PF01425">
    <property type="entry name" value="Amidase"/>
    <property type="match status" value="1"/>
</dbReference>
<feature type="non-terminal residue" evidence="3">
    <location>
        <position position="1"/>
    </location>
</feature>
<keyword evidence="4" id="KW-1185">Reference proteome</keyword>
<dbReference type="SUPFAM" id="SSF75304">
    <property type="entry name" value="Amidase signature (AS) enzymes"/>
    <property type="match status" value="1"/>
</dbReference>
<feature type="domain" description="Amidase" evidence="2">
    <location>
        <begin position="3"/>
        <end position="313"/>
    </location>
</feature>
<organism evidence="3 4">
    <name type="scientific">Candidatus Acidiferrum panamense</name>
    <dbReference type="NCBI Taxonomy" id="2741543"/>
    <lineage>
        <taxon>Bacteria</taxon>
        <taxon>Pseudomonadati</taxon>
        <taxon>Acidobacteriota</taxon>
        <taxon>Terriglobia</taxon>
        <taxon>Candidatus Acidiferrales</taxon>
        <taxon>Candidatus Acidiferrum</taxon>
    </lineage>
</organism>
<dbReference type="PANTHER" id="PTHR11895">
    <property type="entry name" value="TRANSAMIDASE"/>
    <property type="match status" value="1"/>
</dbReference>
<accession>A0A7V8NR34</accession>
<dbReference type="InterPro" id="IPR036928">
    <property type="entry name" value="AS_sf"/>
</dbReference>